<evidence type="ECO:0000313" key="3">
    <source>
        <dbReference type="Proteomes" id="UP000823921"/>
    </source>
</evidence>
<feature type="transmembrane region" description="Helical" evidence="1">
    <location>
        <begin position="44"/>
        <end position="62"/>
    </location>
</feature>
<dbReference type="Pfam" id="PF20122">
    <property type="entry name" value="DUF6512"/>
    <property type="match status" value="1"/>
</dbReference>
<gene>
    <name evidence="2" type="ORF">H9712_05495</name>
</gene>
<feature type="transmembrane region" description="Helical" evidence="1">
    <location>
        <begin position="9"/>
        <end position="29"/>
    </location>
</feature>
<reference evidence="2" key="2">
    <citation type="submission" date="2021-04" db="EMBL/GenBank/DDBJ databases">
        <authorList>
            <person name="Gilroy R."/>
        </authorList>
    </citation>
    <scope>NUCLEOTIDE SEQUENCE</scope>
    <source>
        <strain evidence="2">CHK192-8294</strain>
    </source>
</reference>
<evidence type="ECO:0000313" key="2">
    <source>
        <dbReference type="EMBL" id="HJB80418.1"/>
    </source>
</evidence>
<dbReference type="AlphaFoldDB" id="A0A9D2SAB8"/>
<name>A0A9D2SAB8_9FIRM</name>
<dbReference type="PROSITE" id="PS51257">
    <property type="entry name" value="PROKAR_LIPOPROTEIN"/>
    <property type="match status" value="1"/>
</dbReference>
<keyword evidence="1" id="KW-0812">Transmembrane</keyword>
<keyword evidence="1" id="KW-1133">Transmembrane helix</keyword>
<dbReference type="EMBL" id="DWXO01000053">
    <property type="protein sequence ID" value="HJB80418.1"/>
    <property type="molecule type" value="Genomic_DNA"/>
</dbReference>
<reference evidence="2" key="1">
    <citation type="journal article" date="2021" name="PeerJ">
        <title>Extensive microbial diversity within the chicken gut microbiome revealed by metagenomics and culture.</title>
        <authorList>
            <person name="Gilroy R."/>
            <person name="Ravi A."/>
            <person name="Getino M."/>
            <person name="Pursley I."/>
            <person name="Horton D.L."/>
            <person name="Alikhan N.F."/>
            <person name="Baker D."/>
            <person name="Gharbi K."/>
            <person name="Hall N."/>
            <person name="Watson M."/>
            <person name="Adriaenssens E.M."/>
            <person name="Foster-Nyarko E."/>
            <person name="Jarju S."/>
            <person name="Secka A."/>
            <person name="Antonio M."/>
            <person name="Oren A."/>
            <person name="Chaudhuri R.R."/>
            <person name="La Ragione R."/>
            <person name="Hildebrand F."/>
            <person name="Pallen M.J."/>
        </authorList>
    </citation>
    <scope>NUCLEOTIDE SEQUENCE</scope>
    <source>
        <strain evidence="2">CHK192-8294</strain>
    </source>
</reference>
<organism evidence="2 3">
    <name type="scientific">Candidatus Flavonifractor intestinigallinarum</name>
    <dbReference type="NCBI Taxonomy" id="2838586"/>
    <lineage>
        <taxon>Bacteria</taxon>
        <taxon>Bacillati</taxon>
        <taxon>Bacillota</taxon>
        <taxon>Clostridia</taxon>
        <taxon>Eubacteriales</taxon>
        <taxon>Oscillospiraceae</taxon>
        <taxon>Flavonifractor</taxon>
    </lineage>
</organism>
<accession>A0A9D2SAB8</accession>
<comment type="caution">
    <text evidence="2">The sequence shown here is derived from an EMBL/GenBank/DDBJ whole genome shotgun (WGS) entry which is preliminary data.</text>
</comment>
<feature type="transmembrane region" description="Helical" evidence="1">
    <location>
        <begin position="132"/>
        <end position="150"/>
    </location>
</feature>
<proteinExistence type="predicted"/>
<keyword evidence="1" id="KW-0472">Membrane</keyword>
<feature type="transmembrane region" description="Helical" evidence="1">
    <location>
        <begin position="99"/>
        <end position="120"/>
    </location>
</feature>
<dbReference type="InterPro" id="IPR045407">
    <property type="entry name" value="DUF6512"/>
</dbReference>
<dbReference type="Proteomes" id="UP000823921">
    <property type="component" value="Unassembled WGS sequence"/>
</dbReference>
<evidence type="ECO:0000256" key="1">
    <source>
        <dbReference type="SAM" id="Phobius"/>
    </source>
</evidence>
<sequence>MPRLSKTEWIAFVAATVAGACLHFLYTLLPCPATALVAPVRESLWEHVKLLYWPCLIAGLVLRSRQPELLGQRAFALLAATAGMLGVGYLYHIPFQGDSLIFDIALYVLMMAVFFLLPHLLRQPFWQNCRELLALLVLVLGIATLLFTFLPPGGLLFTDLSGTPTWVTLPC</sequence>
<protein>
    <submittedName>
        <fullName evidence="2">Uncharacterized protein</fullName>
    </submittedName>
</protein>
<feature type="transmembrane region" description="Helical" evidence="1">
    <location>
        <begin position="74"/>
        <end position="93"/>
    </location>
</feature>